<organism evidence="1 2">
    <name type="scientific">Trifolium pratense</name>
    <name type="common">Red clover</name>
    <dbReference type="NCBI Taxonomy" id="57577"/>
    <lineage>
        <taxon>Eukaryota</taxon>
        <taxon>Viridiplantae</taxon>
        <taxon>Streptophyta</taxon>
        <taxon>Embryophyta</taxon>
        <taxon>Tracheophyta</taxon>
        <taxon>Spermatophyta</taxon>
        <taxon>Magnoliopsida</taxon>
        <taxon>eudicotyledons</taxon>
        <taxon>Gunneridae</taxon>
        <taxon>Pentapetalae</taxon>
        <taxon>rosids</taxon>
        <taxon>fabids</taxon>
        <taxon>Fabales</taxon>
        <taxon>Fabaceae</taxon>
        <taxon>Papilionoideae</taxon>
        <taxon>50 kb inversion clade</taxon>
        <taxon>NPAAA clade</taxon>
        <taxon>Hologalegina</taxon>
        <taxon>IRL clade</taxon>
        <taxon>Trifolieae</taxon>
        <taxon>Trifolium</taxon>
    </lineage>
</organism>
<dbReference type="PANTHER" id="PTHR28026">
    <property type="entry name" value="DUF962 DOMAIN PROTEIN (AFU_ORTHOLOGUE AFUA_8G05310)"/>
    <property type="match status" value="1"/>
</dbReference>
<dbReference type="InterPro" id="IPR009305">
    <property type="entry name" value="Mpo1-like"/>
</dbReference>
<sequence>MEYLRYIPAIITQFLTRPFKYKLEIFRLQKRAPALLDNLIQAFVMAPFFVLLEALQVVFGYEPYPGFHSIVQAKVEANIEEWQESRNDAFQPHRGSARGREEIFNNVEDVN</sequence>
<protein>
    <submittedName>
        <fullName evidence="1">Putative endoplasmic reticulum membrane protein</fullName>
    </submittedName>
</protein>
<dbReference type="AlphaFoldDB" id="A0A2K3M5Y9"/>
<dbReference type="GO" id="GO:0005783">
    <property type="term" value="C:endoplasmic reticulum"/>
    <property type="evidence" value="ECO:0007669"/>
    <property type="project" value="TreeGrafter"/>
</dbReference>
<gene>
    <name evidence="1" type="ORF">L195_g042240</name>
</gene>
<evidence type="ECO:0000313" key="2">
    <source>
        <dbReference type="Proteomes" id="UP000236291"/>
    </source>
</evidence>
<comment type="caution">
    <text evidence="1">The sequence shown here is derived from an EMBL/GenBank/DDBJ whole genome shotgun (WGS) entry which is preliminary data.</text>
</comment>
<reference evidence="1 2" key="1">
    <citation type="journal article" date="2014" name="Am. J. Bot.">
        <title>Genome assembly and annotation for red clover (Trifolium pratense; Fabaceae).</title>
        <authorList>
            <person name="Istvanek J."/>
            <person name="Jaros M."/>
            <person name="Krenek A."/>
            <person name="Repkova J."/>
        </authorList>
    </citation>
    <scope>NUCLEOTIDE SEQUENCE [LARGE SCALE GENOMIC DNA]</scope>
    <source>
        <strain evidence="2">cv. Tatra</strain>
        <tissue evidence="1">Young leaves</tissue>
    </source>
</reference>
<evidence type="ECO:0000313" key="1">
    <source>
        <dbReference type="EMBL" id="PNX86163.1"/>
    </source>
</evidence>
<dbReference type="GO" id="GO:0016020">
    <property type="term" value="C:membrane"/>
    <property type="evidence" value="ECO:0007669"/>
    <property type="project" value="GOC"/>
</dbReference>
<reference evidence="1 2" key="2">
    <citation type="journal article" date="2017" name="Front. Plant Sci.">
        <title>Gene Classification and Mining of Molecular Markers Useful in Red Clover (Trifolium pratense) Breeding.</title>
        <authorList>
            <person name="Istvanek J."/>
            <person name="Dluhosova J."/>
            <person name="Dluhos P."/>
            <person name="Patkova L."/>
            <person name="Nedelnik J."/>
            <person name="Repkova J."/>
        </authorList>
    </citation>
    <scope>NUCLEOTIDE SEQUENCE [LARGE SCALE GENOMIC DNA]</scope>
    <source>
        <strain evidence="2">cv. Tatra</strain>
        <tissue evidence="1">Young leaves</tissue>
    </source>
</reference>
<proteinExistence type="predicted"/>
<dbReference type="ExpressionAtlas" id="A0A2K3M5Y9">
    <property type="expression patterns" value="baseline"/>
</dbReference>
<accession>A0A2K3M5Y9</accession>
<name>A0A2K3M5Y9_TRIPR</name>
<dbReference type="Proteomes" id="UP000236291">
    <property type="component" value="Unassembled WGS sequence"/>
</dbReference>
<dbReference type="GO" id="GO:0046521">
    <property type="term" value="P:sphingoid catabolic process"/>
    <property type="evidence" value="ECO:0007669"/>
    <property type="project" value="TreeGrafter"/>
</dbReference>
<dbReference type="EMBL" id="ASHM01050506">
    <property type="protein sequence ID" value="PNX86163.1"/>
    <property type="molecule type" value="Genomic_DNA"/>
</dbReference>
<dbReference type="PANTHER" id="PTHR28026:SF8">
    <property type="entry name" value="YGL010W-LIKE PROTEIN"/>
    <property type="match status" value="1"/>
</dbReference>